<reference evidence="2" key="1">
    <citation type="submission" date="2021-03" db="EMBL/GenBank/DDBJ databases">
        <title>Genome sequencing and assembly of Tianweitania sediminis.</title>
        <authorList>
            <person name="Chhetri G."/>
        </authorList>
    </citation>
    <scope>NUCLEOTIDE SEQUENCE</scope>
    <source>
        <strain evidence="2">Z8</strain>
    </source>
</reference>
<name>A0A8J7RK07_9HYPH</name>
<accession>A0A8J7RK07</accession>
<dbReference type="InterPro" id="IPR025139">
    <property type="entry name" value="DUF4062"/>
</dbReference>
<dbReference type="AlphaFoldDB" id="A0A8J7RK07"/>
<protein>
    <submittedName>
        <fullName evidence="2">DUF4062 domain-containing protein</fullName>
    </submittedName>
</protein>
<gene>
    <name evidence="2" type="ORF">J5Y06_14525</name>
</gene>
<dbReference type="EMBL" id="JAGIYY010000004">
    <property type="protein sequence ID" value="MBP0439871.1"/>
    <property type="molecule type" value="Genomic_DNA"/>
</dbReference>
<keyword evidence="3" id="KW-1185">Reference proteome</keyword>
<evidence type="ECO:0000313" key="2">
    <source>
        <dbReference type="EMBL" id="MBP0439871.1"/>
    </source>
</evidence>
<evidence type="ECO:0000313" key="3">
    <source>
        <dbReference type="Proteomes" id="UP000666240"/>
    </source>
</evidence>
<sequence>MELKRYQIFLSSTFADLEVERRNVMQTLLELDCIPSGMGVLSC</sequence>
<feature type="domain" description="DUF4062" evidence="1">
    <location>
        <begin position="7"/>
        <end position="38"/>
    </location>
</feature>
<dbReference type="Pfam" id="PF13271">
    <property type="entry name" value="DUF4062"/>
    <property type="match status" value="1"/>
</dbReference>
<dbReference type="RefSeq" id="WP_209335891.1">
    <property type="nucleotide sequence ID" value="NZ_JAGIYY010000004.1"/>
</dbReference>
<dbReference type="Proteomes" id="UP000666240">
    <property type="component" value="Unassembled WGS sequence"/>
</dbReference>
<evidence type="ECO:0000259" key="1">
    <source>
        <dbReference type="Pfam" id="PF13271"/>
    </source>
</evidence>
<comment type="caution">
    <text evidence="2">The sequence shown here is derived from an EMBL/GenBank/DDBJ whole genome shotgun (WGS) entry which is preliminary data.</text>
</comment>
<organism evidence="2 3">
    <name type="scientific">Tianweitania sediminis</name>
    <dbReference type="NCBI Taxonomy" id="1502156"/>
    <lineage>
        <taxon>Bacteria</taxon>
        <taxon>Pseudomonadati</taxon>
        <taxon>Pseudomonadota</taxon>
        <taxon>Alphaproteobacteria</taxon>
        <taxon>Hyphomicrobiales</taxon>
        <taxon>Phyllobacteriaceae</taxon>
        <taxon>Tianweitania</taxon>
    </lineage>
</organism>
<proteinExistence type="predicted"/>